<dbReference type="SMART" id="SM00409">
    <property type="entry name" value="IG"/>
    <property type="match status" value="11"/>
</dbReference>
<dbReference type="InterPro" id="IPR036179">
    <property type="entry name" value="Ig-like_dom_sf"/>
</dbReference>
<dbReference type="SMART" id="SM00408">
    <property type="entry name" value="IGc2"/>
    <property type="match status" value="6"/>
</dbReference>
<reference evidence="8" key="1">
    <citation type="journal article" date="2021" name="Evol. Appl.">
        <title>The genome of the Pyrenean desman and the effects of bottlenecks and inbreeding on the genomic landscape of an endangered species.</title>
        <authorList>
            <person name="Escoda L."/>
            <person name="Castresana J."/>
        </authorList>
    </citation>
    <scope>NUCLEOTIDE SEQUENCE</scope>
    <source>
        <strain evidence="8">IBE-C5619</strain>
    </source>
</reference>
<dbReference type="InterPro" id="IPR050831">
    <property type="entry name" value="CEA_cell_adhesion"/>
</dbReference>
<feature type="region of interest" description="Disordered" evidence="5">
    <location>
        <begin position="1186"/>
        <end position="1221"/>
    </location>
</feature>
<dbReference type="SUPFAM" id="SSF48726">
    <property type="entry name" value="Immunoglobulin"/>
    <property type="match status" value="11"/>
</dbReference>
<feature type="region of interest" description="Disordered" evidence="5">
    <location>
        <begin position="1072"/>
        <end position="1096"/>
    </location>
</feature>
<feature type="region of interest" description="Disordered" evidence="5">
    <location>
        <begin position="1"/>
        <end position="32"/>
    </location>
</feature>
<dbReference type="GO" id="GO:0009986">
    <property type="term" value="C:cell surface"/>
    <property type="evidence" value="ECO:0007669"/>
    <property type="project" value="TreeGrafter"/>
</dbReference>
<evidence type="ECO:0000256" key="3">
    <source>
        <dbReference type="ARBA" id="ARBA00023319"/>
    </source>
</evidence>
<dbReference type="GO" id="GO:1990782">
    <property type="term" value="F:protein tyrosine kinase binding"/>
    <property type="evidence" value="ECO:0007669"/>
    <property type="project" value="TreeGrafter"/>
</dbReference>
<keyword evidence="3" id="KW-0393">Immunoglobulin domain</keyword>
<dbReference type="CDD" id="cd05740">
    <property type="entry name" value="IgI_hCEACAM_2_4_6_like"/>
    <property type="match status" value="1"/>
</dbReference>
<gene>
    <name evidence="8" type="ORF">J0S82_002905</name>
</gene>
<feature type="compositionally biased region" description="Basic and acidic residues" evidence="5">
    <location>
        <begin position="1072"/>
        <end position="1083"/>
    </location>
</feature>
<keyword evidence="6" id="KW-0812">Transmembrane</keyword>
<evidence type="ECO:0000256" key="1">
    <source>
        <dbReference type="ARBA" id="ARBA00022729"/>
    </source>
</evidence>
<evidence type="ECO:0000256" key="2">
    <source>
        <dbReference type="ARBA" id="ARBA00023180"/>
    </source>
</evidence>
<evidence type="ECO:0000256" key="6">
    <source>
        <dbReference type="SAM" id="Phobius"/>
    </source>
</evidence>
<dbReference type="OrthoDB" id="6159398at2759"/>
<feature type="compositionally biased region" description="Basic and acidic residues" evidence="5">
    <location>
        <begin position="1206"/>
        <end position="1217"/>
    </location>
</feature>
<comment type="similarity">
    <text evidence="4">Belongs to the immunoglobulin superfamily. CEA family.</text>
</comment>
<feature type="region of interest" description="Disordered" evidence="5">
    <location>
        <begin position="320"/>
        <end position="350"/>
    </location>
</feature>
<feature type="domain" description="Ig-like" evidence="7">
    <location>
        <begin position="191"/>
        <end position="268"/>
    </location>
</feature>
<evidence type="ECO:0000259" key="7">
    <source>
        <dbReference type="PROSITE" id="PS50835"/>
    </source>
</evidence>
<dbReference type="InterPro" id="IPR007110">
    <property type="entry name" value="Ig-like_dom"/>
</dbReference>
<sequence length="1855" mass="201735">MKPRSCLRGSTEQQQTPWRPPQSVDTEAESPGWASCWQGWGRAHPLTSCPTSPGAYVQVTAGPLGEEHRATADAMEAPSAHGHKGRDPWQGILLAAVLPKPHITSNNSNPMEHKDPVALTCGPETQDTTYLWSIRGQSPPDGARLQLSPDNRTLTLLRVTRNDTGPYVCETRNPASAQRSHPLALNVLYGPDTPTISPSRDNYRAGEVLSLSCHAASHPPAQYSWLVNRRPQQASQELFIPHIAESDSGTYTCLTHNKATGLSSTTVKNIIVSESVTTPSIRASNTSVTDDEDRVVLACLTDDTGISTLWLFNNQRLQPTDRKTLSGAPSPSAPSGGRMPGSISEHGAAADAMDAPSTAVHKRWPLLAVSLSTFWILPTITQLTIESVPHEVAEGMDATLILHSLPEHLHGYGWYKGESVRSEQQIESYVIDTRVNTPGPAHSGQETISHDGSLLIPTVTQTDTGYYTLQVIKNNFQTQEVTGQIRVVSGRDTTGLSAGVIAAIVIGVLVVVVLTACLVIVLVHRWSGRTSNKHGLPEHQPPASTPASLLTVWTPPVTAELTVEPEPPNAAEGQDVLLRVRDVPGSPFLYEWFRGATTDSRQLIVSYKVESQTSIPGPVHSGRETVHADGSLLIRNVTRADTGNYTIVVTDRNVDKYRAGGQLHMYPSNTTVTEHGDCVVLTCPTNDTGISTLWLFNNQRLQPTDRKTLSADNSSLTISPVRREDAGEYQCEVSNLVSASRSDPITLNVKRPFLAGSSWCPWKAPGSSPLSLLLSAGGLSAGVIAAIVIGVLVVVVLAALAIVMFHRKSSRTSNKHGLSEPPASTPASLLTVWTPPVTAELTVEPEPPNAAEGQNVLLRVRDVPGNPFLYEWFRGATTDSKQLIMSYKVESQTSTPGHAHSGRETVRADGSLLIRSVTRADTGPYTLLVKYKNSTDNITEGQLRVYPSNTTVTEHGDCVVLTCPTNDTGISTLWLFNNQRLQPTDRKTLSADNSSLTISPVRREDAGEYQCEVSNLVSVSRSDPLMLTVQAGGDTTGLSAGVITAIVITVLTKTALAAALVIVLVHRLSRRTSDKRGLPEHRPPASTPGECHPDSDTPLLPLAHVYSCRTPNLTPTQQLPTARALPGRLVLVAQDGPRLISPLFSSVSKRHNTPLCGGHHCYRDRGSSPSWVMFLKCGRMTDNITQYGPPDSGCAPSSPEEPEAPEQDRDRQPDPPRLRSGKALMWGSASLLTVWTPPVTAELTVEPEPPCAAEGQDMLLRVRDVPGSPLRYEWFRGATTDLKQLIGNCTVNNEKSTPGHAHSSRETVRADGSLLIRNVTRADTGPYTLLVTFENFTKHRAERQLCVHQESSDSHDYYCADFRLPCHVGILPSEYSWLLRHLQRTTQQLFIHSASVTDNATYICLVHNKSTTLLVPTVMIIRVPGRTGISSLWLLNNQSLQLTDRVALSPDNHTLVISPVRREDPGSISVRSPTRNSDQRLLPEPPASTSAPVARPSIRASNTSVTEDEDPVVLACLTDDTGVSTLWLLSNQSLRLTGSITHWVSFWLMVADPGEANLLHALKTSNRASLLTVWNPPVTAKPTVEPEPPCAAEGQDVLLRVRDVPESPVLYEWFREGTVQTTQLIISYSPGNPRKITGPNYSNRETINPSGSLLIAKVTQADTGAYTLQVTYKGSDQEQATGQLRVYPSLLTVWTPPVTAELTVEPEPPNAAEGQDVLLRVRDVPGSPFLYEWFRGATLDSTQLIIYYVVKSRTNTRGPVYSGRETVRADGSLLIRKVSREDTGPYILLVIYENYNKLQAGGQLRVYPGGDTTGLSVDVIAAITIGGMIGVVLTACLVIVLVHRRSERYEDISFI</sequence>
<feature type="transmembrane region" description="Helical" evidence="6">
    <location>
        <begin position="1819"/>
        <end position="1842"/>
    </location>
</feature>
<dbReference type="PROSITE" id="PS50835">
    <property type="entry name" value="IG_LIKE"/>
    <property type="match status" value="6"/>
</dbReference>
<dbReference type="Gene3D" id="2.60.40.10">
    <property type="entry name" value="Immunoglobulins"/>
    <property type="match status" value="10"/>
</dbReference>
<feature type="domain" description="Ig-like" evidence="7">
    <location>
        <begin position="924"/>
        <end position="1028"/>
    </location>
</feature>
<dbReference type="Pfam" id="PF13895">
    <property type="entry name" value="Ig_2"/>
    <property type="match status" value="1"/>
</dbReference>
<proteinExistence type="inferred from homology"/>
<feature type="transmembrane region" description="Helical" evidence="6">
    <location>
        <begin position="496"/>
        <end position="523"/>
    </location>
</feature>
<dbReference type="InterPro" id="IPR013106">
    <property type="entry name" value="Ig_V-set"/>
</dbReference>
<dbReference type="PANTHER" id="PTHR44427:SF1">
    <property type="entry name" value="CARCINOEMBRYONIC ANTIGEN-RELATED CELL ADHESION MOLECULE 1"/>
    <property type="match status" value="1"/>
</dbReference>
<dbReference type="Pfam" id="PF13927">
    <property type="entry name" value="Ig_3"/>
    <property type="match status" value="3"/>
</dbReference>
<feature type="domain" description="Ig-like" evidence="7">
    <location>
        <begin position="661"/>
        <end position="748"/>
    </location>
</feature>
<feature type="transmembrane region" description="Helical" evidence="6">
    <location>
        <begin position="772"/>
        <end position="805"/>
    </location>
</feature>
<dbReference type="PANTHER" id="PTHR44427">
    <property type="entry name" value="CARCINOEMBRYONIC ANTIGEN-RELATED CELL ADHESION MOLECULE 19"/>
    <property type="match status" value="1"/>
</dbReference>
<dbReference type="GO" id="GO:0005886">
    <property type="term" value="C:plasma membrane"/>
    <property type="evidence" value="ECO:0007669"/>
    <property type="project" value="TreeGrafter"/>
</dbReference>
<keyword evidence="1" id="KW-0732">Signal</keyword>
<feature type="domain" description="Ig-like" evidence="7">
    <location>
        <begin position="99"/>
        <end position="186"/>
    </location>
</feature>
<dbReference type="Pfam" id="PF07686">
    <property type="entry name" value="V-set"/>
    <property type="match status" value="5"/>
</dbReference>
<dbReference type="CDD" id="cd20948">
    <property type="entry name" value="IgC2_CEACAM5-like"/>
    <property type="match status" value="1"/>
</dbReference>
<feature type="domain" description="Ig-like" evidence="7">
    <location>
        <begin position="1326"/>
        <end position="1415"/>
    </location>
</feature>
<organism evidence="8 9">
    <name type="scientific">Galemys pyrenaicus</name>
    <name type="common">Iberian desman</name>
    <name type="synonym">Pyrenean desman</name>
    <dbReference type="NCBI Taxonomy" id="202257"/>
    <lineage>
        <taxon>Eukaryota</taxon>
        <taxon>Metazoa</taxon>
        <taxon>Chordata</taxon>
        <taxon>Craniata</taxon>
        <taxon>Vertebrata</taxon>
        <taxon>Euteleostomi</taxon>
        <taxon>Mammalia</taxon>
        <taxon>Eutheria</taxon>
        <taxon>Laurasiatheria</taxon>
        <taxon>Eulipotyphla</taxon>
        <taxon>Talpidae</taxon>
        <taxon>Galemys</taxon>
    </lineage>
</organism>
<keyword evidence="6" id="KW-1133">Transmembrane helix</keyword>
<name>A0A8J5ZUL0_GALPY</name>
<comment type="caution">
    <text evidence="8">The sequence shown here is derived from an EMBL/GenBank/DDBJ whole genome shotgun (WGS) entry which is preliminary data.</text>
</comment>
<dbReference type="InterPro" id="IPR003598">
    <property type="entry name" value="Ig_sub2"/>
</dbReference>
<feature type="compositionally biased region" description="Polar residues" evidence="5">
    <location>
        <begin position="8"/>
        <end position="17"/>
    </location>
</feature>
<protein>
    <submittedName>
        <fullName evidence="8">Carcinoembryonic antigen-related cell adhesion molecule 1</fullName>
    </submittedName>
</protein>
<evidence type="ECO:0000313" key="9">
    <source>
        <dbReference type="Proteomes" id="UP000700334"/>
    </source>
</evidence>
<dbReference type="CDD" id="cd05774">
    <property type="entry name" value="IgV_CEACAM_D1"/>
    <property type="match status" value="5"/>
</dbReference>
<feature type="region of interest" description="Disordered" evidence="5">
    <location>
        <begin position="1464"/>
        <end position="1505"/>
    </location>
</feature>
<dbReference type="InterPro" id="IPR013783">
    <property type="entry name" value="Ig-like_fold"/>
</dbReference>
<dbReference type="Proteomes" id="UP000700334">
    <property type="component" value="Unassembled WGS sequence"/>
</dbReference>
<keyword evidence="6" id="KW-0472">Membrane</keyword>
<evidence type="ECO:0000256" key="5">
    <source>
        <dbReference type="SAM" id="MobiDB-lite"/>
    </source>
</evidence>
<dbReference type="GO" id="GO:0002682">
    <property type="term" value="P:regulation of immune system process"/>
    <property type="evidence" value="ECO:0007669"/>
    <property type="project" value="TreeGrafter"/>
</dbReference>
<dbReference type="FunFam" id="2.60.40.10:FF:000244">
    <property type="entry name" value="carcinoembryonic antigen-related cell adhesion molecule 16"/>
    <property type="match status" value="3"/>
</dbReference>
<evidence type="ECO:0000313" key="8">
    <source>
        <dbReference type="EMBL" id="KAG8507030.1"/>
    </source>
</evidence>
<dbReference type="EMBL" id="JAGFMF010012129">
    <property type="protein sequence ID" value="KAG8507030.1"/>
    <property type="molecule type" value="Genomic_DNA"/>
</dbReference>
<dbReference type="GO" id="GO:0007165">
    <property type="term" value="P:signal transduction"/>
    <property type="evidence" value="ECO:0007669"/>
    <property type="project" value="TreeGrafter"/>
</dbReference>
<evidence type="ECO:0000256" key="4">
    <source>
        <dbReference type="ARBA" id="ARBA00038222"/>
    </source>
</evidence>
<feature type="domain" description="Ig-like" evidence="7">
    <location>
        <begin position="1590"/>
        <end position="1685"/>
    </location>
</feature>
<dbReference type="InterPro" id="IPR003599">
    <property type="entry name" value="Ig_sub"/>
</dbReference>
<feature type="compositionally biased region" description="Low complexity" evidence="5">
    <location>
        <begin position="326"/>
        <end position="342"/>
    </location>
</feature>
<accession>A0A8J5ZUL0</accession>
<keyword evidence="2" id="KW-0325">Glycoprotein</keyword>
<keyword evidence="9" id="KW-1185">Reference proteome</keyword>